<keyword evidence="1" id="KW-0472">Membrane</keyword>
<dbReference type="Proteomes" id="UP000614996">
    <property type="component" value="Unassembled WGS sequence"/>
</dbReference>
<protein>
    <submittedName>
        <fullName evidence="2">Uncharacterized protein</fullName>
    </submittedName>
</protein>
<dbReference type="EMBL" id="BOPO01000014">
    <property type="protein sequence ID" value="GIL25938.1"/>
    <property type="molecule type" value="Genomic_DNA"/>
</dbReference>
<evidence type="ECO:0000313" key="2">
    <source>
        <dbReference type="EMBL" id="GIL25938.1"/>
    </source>
</evidence>
<dbReference type="RefSeq" id="WP_207123540.1">
    <property type="nucleotide sequence ID" value="NZ_BOPO01000014.1"/>
</dbReference>
<gene>
    <name evidence="2" type="ORF">NUM_11920</name>
</gene>
<feature type="transmembrane region" description="Helical" evidence="1">
    <location>
        <begin position="160"/>
        <end position="186"/>
    </location>
</feature>
<proteinExistence type="predicted"/>
<keyword evidence="3" id="KW-1185">Reference proteome</keyword>
<accession>A0A8J4ABZ8</accession>
<feature type="transmembrane region" description="Helical" evidence="1">
    <location>
        <begin position="135"/>
        <end position="154"/>
    </location>
</feature>
<feature type="transmembrane region" description="Helical" evidence="1">
    <location>
        <begin position="198"/>
        <end position="217"/>
    </location>
</feature>
<feature type="transmembrane region" description="Helical" evidence="1">
    <location>
        <begin position="76"/>
        <end position="97"/>
    </location>
</feature>
<keyword evidence="1" id="KW-1133">Transmembrane helix</keyword>
<organism evidence="2 3">
    <name type="scientific">Actinocatenispora comari</name>
    <dbReference type="NCBI Taxonomy" id="2807577"/>
    <lineage>
        <taxon>Bacteria</taxon>
        <taxon>Bacillati</taxon>
        <taxon>Actinomycetota</taxon>
        <taxon>Actinomycetes</taxon>
        <taxon>Micromonosporales</taxon>
        <taxon>Micromonosporaceae</taxon>
        <taxon>Actinocatenispora</taxon>
    </lineage>
</organism>
<evidence type="ECO:0000313" key="3">
    <source>
        <dbReference type="Proteomes" id="UP000614996"/>
    </source>
</evidence>
<dbReference type="AlphaFoldDB" id="A0A8J4ABZ8"/>
<name>A0A8J4ABZ8_9ACTN</name>
<feature type="transmembrane region" description="Helical" evidence="1">
    <location>
        <begin position="6"/>
        <end position="31"/>
    </location>
</feature>
<evidence type="ECO:0000256" key="1">
    <source>
        <dbReference type="SAM" id="Phobius"/>
    </source>
</evidence>
<sequence>MGGAILAVLPFAPGLLLSPLPPVATSMLAMADDGRRRARLFTLYWWGGVLLASLAAGLALRLSTPGVRLADHADRLASMLLAVALVAVALVRGYGLVGCRYRSTWRSPTWLWRVGTLPTNRAGPFAVRVLCTDPLHLLILAAAAVALAATPGGWPAQLAAAALLALAGTLGVALPLIVSYVAGWSGSVRLHALRSTPIRAYHGVGFWLSVGYAAFLLT</sequence>
<comment type="caution">
    <text evidence="2">The sequence shown here is derived from an EMBL/GenBank/DDBJ whole genome shotgun (WGS) entry which is preliminary data.</text>
</comment>
<feature type="transmembrane region" description="Helical" evidence="1">
    <location>
        <begin position="43"/>
        <end position="64"/>
    </location>
</feature>
<keyword evidence="1" id="KW-0812">Transmembrane</keyword>
<reference evidence="3" key="1">
    <citation type="journal article" date="2021" name="Int. J. Syst. Evol. Microbiol.">
        <title>Actinocatenispora comari sp. nov., an endophytic actinomycete isolated from aerial parts of Comarum salesowianum.</title>
        <authorList>
            <person name="Oyunbileg N."/>
            <person name="Iizaka Y."/>
            <person name="Hamada M."/>
            <person name="Davaapurev B.O."/>
            <person name="Fukumoto A."/>
            <person name="Tsetseg B."/>
            <person name="Kato F."/>
            <person name="Tamura T."/>
            <person name="Batkhuu J."/>
            <person name="Anzai Y."/>
        </authorList>
    </citation>
    <scope>NUCLEOTIDE SEQUENCE [LARGE SCALE GENOMIC DNA]</scope>
    <source>
        <strain evidence="3">NUM-2625</strain>
    </source>
</reference>